<dbReference type="InterPro" id="IPR050317">
    <property type="entry name" value="Plant_Fungal_Acyltransferase"/>
</dbReference>
<dbReference type="InterPro" id="IPR023213">
    <property type="entry name" value="CAT-like_dom_sf"/>
</dbReference>
<name>A0AAP0RUE5_LIQFO</name>
<comment type="caution">
    <text evidence="2">The sequence shown here is derived from an EMBL/GenBank/DDBJ whole genome shotgun (WGS) entry which is preliminary data.</text>
</comment>
<evidence type="ECO:0000313" key="3">
    <source>
        <dbReference type="Proteomes" id="UP001415857"/>
    </source>
</evidence>
<dbReference type="PANTHER" id="PTHR31642">
    <property type="entry name" value="TRICHOTHECENE 3-O-ACETYLTRANSFERASE"/>
    <property type="match status" value="1"/>
</dbReference>
<dbReference type="Gene3D" id="3.30.559.10">
    <property type="entry name" value="Chloramphenicol acetyltransferase-like domain"/>
    <property type="match status" value="2"/>
</dbReference>
<dbReference type="PANTHER" id="PTHR31642:SF318">
    <property type="entry name" value="OMEGA-HYDROXYPALMITATE O-FERULOYL TRANSFERASE"/>
    <property type="match status" value="1"/>
</dbReference>
<gene>
    <name evidence="2" type="ORF">L1049_024401</name>
</gene>
<dbReference type="EMBL" id="JBBPBK010000005">
    <property type="protein sequence ID" value="KAK9285213.1"/>
    <property type="molecule type" value="Genomic_DNA"/>
</dbReference>
<organism evidence="2 3">
    <name type="scientific">Liquidambar formosana</name>
    <name type="common">Formosan gum</name>
    <dbReference type="NCBI Taxonomy" id="63359"/>
    <lineage>
        <taxon>Eukaryota</taxon>
        <taxon>Viridiplantae</taxon>
        <taxon>Streptophyta</taxon>
        <taxon>Embryophyta</taxon>
        <taxon>Tracheophyta</taxon>
        <taxon>Spermatophyta</taxon>
        <taxon>Magnoliopsida</taxon>
        <taxon>eudicotyledons</taxon>
        <taxon>Gunneridae</taxon>
        <taxon>Pentapetalae</taxon>
        <taxon>Saxifragales</taxon>
        <taxon>Altingiaceae</taxon>
        <taxon>Liquidambar</taxon>
    </lineage>
</organism>
<dbReference type="Pfam" id="PF02458">
    <property type="entry name" value="Transferase"/>
    <property type="match status" value="1"/>
</dbReference>
<evidence type="ECO:0000256" key="1">
    <source>
        <dbReference type="ARBA" id="ARBA00009861"/>
    </source>
</evidence>
<dbReference type="GO" id="GO:0016747">
    <property type="term" value="F:acyltransferase activity, transferring groups other than amino-acyl groups"/>
    <property type="evidence" value="ECO:0007669"/>
    <property type="project" value="TreeGrafter"/>
</dbReference>
<dbReference type="Proteomes" id="UP001415857">
    <property type="component" value="Unassembled WGS sequence"/>
</dbReference>
<accession>A0AAP0RUE5</accession>
<keyword evidence="3" id="KW-1185">Reference proteome</keyword>
<comment type="similarity">
    <text evidence="1">Belongs to the plant acyltransferase family.</text>
</comment>
<evidence type="ECO:0000313" key="2">
    <source>
        <dbReference type="EMBL" id="KAK9285213.1"/>
    </source>
</evidence>
<dbReference type="AlphaFoldDB" id="A0AAP0RUE5"/>
<protein>
    <submittedName>
        <fullName evidence="2">Uncharacterized protein</fullName>
    </submittedName>
</protein>
<reference evidence="2 3" key="1">
    <citation type="journal article" date="2024" name="Plant J.">
        <title>Genome sequences and population genomics reveal climatic adaptation and genomic divergence between two closely related sweetgum species.</title>
        <authorList>
            <person name="Xu W.Q."/>
            <person name="Ren C.Q."/>
            <person name="Zhang X.Y."/>
            <person name="Comes H.P."/>
            <person name="Liu X.H."/>
            <person name="Li Y.G."/>
            <person name="Kettle C.J."/>
            <person name="Jalonen R."/>
            <person name="Gaisberger H."/>
            <person name="Ma Y.Z."/>
            <person name="Qiu Y.X."/>
        </authorList>
    </citation>
    <scope>NUCLEOTIDE SEQUENCE [LARGE SCALE GENOMIC DNA]</scope>
    <source>
        <strain evidence="2">Hangzhou</strain>
    </source>
</reference>
<proteinExistence type="inferred from homology"/>
<sequence>MTINHCMVDAISAKEFVNSWAETARGISLTIPPFLDRSILRSRQPPEVKHCHHEFMDIEDISNISGLYQEGQMLYESFHFDSEMLARLKKSAMEDGVISSCTNFTVLAAFVWRARSKALNMKPHQ</sequence>